<dbReference type="AlphaFoldDB" id="A0A8E2QFG9"/>
<dbReference type="Pfam" id="PF12021">
    <property type="entry name" value="DUF3509"/>
    <property type="match status" value="1"/>
</dbReference>
<gene>
    <name evidence="1" type="ORF">CXK95_04700</name>
</gene>
<dbReference type="EMBL" id="POUK01000002">
    <property type="protein sequence ID" value="PNF76995.1"/>
    <property type="molecule type" value="Genomic_DNA"/>
</dbReference>
<evidence type="ECO:0000313" key="1">
    <source>
        <dbReference type="EMBL" id="PNF76995.1"/>
    </source>
</evidence>
<dbReference type="RefSeq" id="WP_102827780.1">
    <property type="nucleotide sequence ID" value="NZ_CP065721.1"/>
</dbReference>
<sequence length="71" mass="8026">MKTMSRHLAENFSAQYRTRVEPQSDGQLLVRVSYPINGVEAIRVIGGRQVQNTLLVETLLEDIRNELARSG</sequence>
<comment type="caution">
    <text evidence="1">The sequence shown here is derived from an EMBL/GenBank/DDBJ whole genome shotgun (WGS) entry which is preliminary data.</text>
</comment>
<dbReference type="InterPro" id="IPR021898">
    <property type="entry name" value="DUF3509"/>
</dbReference>
<protein>
    <recommendedName>
        <fullName evidence="3">DUF3509 domain-containing protein</fullName>
    </recommendedName>
</protein>
<reference evidence="1 2" key="1">
    <citation type="submission" date="2018-01" db="EMBL/GenBank/DDBJ databases">
        <title>Denitrification phenotypes of diverse strains of Pseudomonas stutzeri.</title>
        <authorList>
            <person name="Milligan D.A."/>
            <person name="Bergaust L."/>
            <person name="Bakken L.R."/>
            <person name="Frostegard A."/>
        </authorList>
    </citation>
    <scope>NUCLEOTIDE SEQUENCE [LARGE SCALE GENOMIC DNA]</scope>
    <source>
        <strain evidence="1 2">DSM 50238</strain>
    </source>
</reference>
<dbReference type="Proteomes" id="UP000235881">
    <property type="component" value="Unassembled WGS sequence"/>
</dbReference>
<evidence type="ECO:0000313" key="2">
    <source>
        <dbReference type="Proteomes" id="UP000235881"/>
    </source>
</evidence>
<name>A0A8E2QFG9_9GAMM</name>
<proteinExistence type="predicted"/>
<accession>A0A8E2QFG9</accession>
<organism evidence="1 2">
    <name type="scientific">Stutzerimonas degradans</name>
    <dbReference type="NCBI Taxonomy" id="2968968"/>
    <lineage>
        <taxon>Bacteria</taxon>
        <taxon>Pseudomonadati</taxon>
        <taxon>Pseudomonadota</taxon>
        <taxon>Gammaproteobacteria</taxon>
        <taxon>Pseudomonadales</taxon>
        <taxon>Pseudomonadaceae</taxon>
        <taxon>Stutzerimonas</taxon>
    </lineage>
</organism>
<keyword evidence="2" id="KW-1185">Reference proteome</keyword>
<evidence type="ECO:0008006" key="3">
    <source>
        <dbReference type="Google" id="ProtNLM"/>
    </source>
</evidence>